<evidence type="ECO:0000256" key="1">
    <source>
        <dbReference type="ARBA" id="ARBA00000085"/>
    </source>
</evidence>
<dbReference type="GO" id="GO:0009927">
    <property type="term" value="F:histidine phosphotransfer kinase activity"/>
    <property type="evidence" value="ECO:0007669"/>
    <property type="project" value="TreeGrafter"/>
</dbReference>
<evidence type="ECO:0000313" key="22">
    <source>
        <dbReference type="EMBL" id="SIS40543.1"/>
    </source>
</evidence>
<dbReference type="CDD" id="cd17546">
    <property type="entry name" value="REC_hyHK_CKI1_RcsC-like"/>
    <property type="match status" value="1"/>
</dbReference>
<evidence type="ECO:0000256" key="2">
    <source>
        <dbReference type="ARBA" id="ARBA00004236"/>
    </source>
</evidence>
<dbReference type="STRING" id="80876.SAMN05421779_101611"/>
<dbReference type="Gene3D" id="3.30.450.20">
    <property type="entry name" value="PAS domain"/>
    <property type="match status" value="4"/>
</dbReference>
<dbReference type="InterPro" id="IPR000700">
    <property type="entry name" value="PAS-assoc_C"/>
</dbReference>
<dbReference type="PANTHER" id="PTHR43047:SF72">
    <property type="entry name" value="OSMOSENSING HISTIDINE PROTEIN KINASE SLN1"/>
    <property type="match status" value="1"/>
</dbReference>
<dbReference type="CDD" id="cd00082">
    <property type="entry name" value="HisKA"/>
    <property type="match status" value="1"/>
</dbReference>
<dbReference type="SUPFAM" id="SSF47384">
    <property type="entry name" value="Homodimeric domain of signal transducing histidine kinase"/>
    <property type="match status" value="1"/>
</dbReference>
<dbReference type="AlphaFoldDB" id="A0A1N7ITX1"/>
<evidence type="ECO:0000256" key="17">
    <source>
        <dbReference type="SAM" id="MobiDB-lite"/>
    </source>
</evidence>
<dbReference type="PROSITE" id="PS50110">
    <property type="entry name" value="RESPONSE_REGULATORY"/>
    <property type="match status" value="2"/>
</dbReference>
<dbReference type="SMART" id="SM00086">
    <property type="entry name" value="PAC"/>
    <property type="match status" value="3"/>
</dbReference>
<evidence type="ECO:0000256" key="13">
    <source>
        <dbReference type="ARBA" id="ARBA00059827"/>
    </source>
</evidence>
<dbReference type="InterPro" id="IPR001610">
    <property type="entry name" value="PAC"/>
</dbReference>
<feature type="domain" description="PAC" evidence="21">
    <location>
        <begin position="524"/>
        <end position="582"/>
    </location>
</feature>
<evidence type="ECO:0000256" key="11">
    <source>
        <dbReference type="ARBA" id="ARBA00023012"/>
    </source>
</evidence>
<evidence type="ECO:0000313" key="23">
    <source>
        <dbReference type="Proteomes" id="UP000185678"/>
    </source>
</evidence>
<dbReference type="Pfam" id="PF02518">
    <property type="entry name" value="HATPase_c"/>
    <property type="match status" value="1"/>
</dbReference>
<dbReference type="Gene3D" id="1.10.287.130">
    <property type="match status" value="1"/>
</dbReference>
<feature type="region of interest" description="Disordered" evidence="17">
    <location>
        <begin position="938"/>
        <end position="962"/>
    </location>
</feature>
<dbReference type="Pfam" id="PF00512">
    <property type="entry name" value="HisKA"/>
    <property type="match status" value="1"/>
</dbReference>
<evidence type="ECO:0000256" key="15">
    <source>
        <dbReference type="PROSITE-ProRule" id="PRU00169"/>
    </source>
</evidence>
<dbReference type="FunFam" id="3.30.450.20:FF:000060">
    <property type="entry name" value="Sensor protein FixL"/>
    <property type="match status" value="1"/>
</dbReference>
<dbReference type="SMART" id="SM00091">
    <property type="entry name" value="PAS"/>
    <property type="match status" value="3"/>
</dbReference>
<evidence type="ECO:0000259" key="19">
    <source>
        <dbReference type="PROSITE" id="PS50110"/>
    </source>
</evidence>
<dbReference type="InterPro" id="IPR000014">
    <property type="entry name" value="PAS"/>
</dbReference>
<dbReference type="GO" id="GO:0000155">
    <property type="term" value="F:phosphorelay sensor kinase activity"/>
    <property type="evidence" value="ECO:0007669"/>
    <property type="project" value="InterPro"/>
</dbReference>
<dbReference type="CDD" id="cd16922">
    <property type="entry name" value="HATPase_EvgS-ArcB-TorS-like"/>
    <property type="match status" value="1"/>
</dbReference>
<accession>A0A1N7ITX1</accession>
<proteinExistence type="predicted"/>
<evidence type="ECO:0000259" key="20">
    <source>
        <dbReference type="PROSITE" id="PS50112"/>
    </source>
</evidence>
<dbReference type="InterPro" id="IPR036097">
    <property type="entry name" value="HisK_dim/P_sf"/>
</dbReference>
<dbReference type="CDD" id="cd12914">
    <property type="entry name" value="PDC1_DGC_like"/>
    <property type="match status" value="1"/>
</dbReference>
<evidence type="ECO:0000259" key="18">
    <source>
        <dbReference type="PROSITE" id="PS50109"/>
    </source>
</evidence>
<evidence type="ECO:0000256" key="8">
    <source>
        <dbReference type="ARBA" id="ARBA00022741"/>
    </source>
</evidence>
<dbReference type="InterPro" id="IPR011006">
    <property type="entry name" value="CheY-like_superfamily"/>
</dbReference>
<dbReference type="Proteomes" id="UP000185678">
    <property type="component" value="Unassembled WGS sequence"/>
</dbReference>
<dbReference type="SUPFAM" id="SSF55874">
    <property type="entry name" value="ATPase domain of HSP90 chaperone/DNA topoisomerase II/histidine kinase"/>
    <property type="match status" value="1"/>
</dbReference>
<evidence type="ECO:0000256" key="4">
    <source>
        <dbReference type="ARBA" id="ARBA00012438"/>
    </source>
</evidence>
<feature type="domain" description="PAS" evidence="20">
    <location>
        <begin position="583"/>
        <end position="653"/>
    </location>
</feature>
<dbReference type="SMART" id="SM00448">
    <property type="entry name" value="REC"/>
    <property type="match status" value="2"/>
</dbReference>
<dbReference type="RefSeq" id="WP_076398684.1">
    <property type="nucleotide sequence ID" value="NZ_FTOA01000001.1"/>
</dbReference>
<dbReference type="InterPro" id="IPR004358">
    <property type="entry name" value="Sig_transdc_His_kin-like_C"/>
</dbReference>
<dbReference type="Pfam" id="PF00072">
    <property type="entry name" value="Response_reg"/>
    <property type="match status" value="2"/>
</dbReference>
<dbReference type="PANTHER" id="PTHR43047">
    <property type="entry name" value="TWO-COMPONENT HISTIDINE PROTEIN KINASE"/>
    <property type="match status" value="1"/>
</dbReference>
<dbReference type="InterPro" id="IPR003594">
    <property type="entry name" value="HATPase_dom"/>
</dbReference>
<feature type="coiled-coil region" evidence="16">
    <location>
        <begin position="425"/>
        <end position="452"/>
    </location>
</feature>
<dbReference type="Gene3D" id="3.30.565.10">
    <property type="entry name" value="Histidine kinase-like ATPase, C-terminal domain"/>
    <property type="match status" value="1"/>
</dbReference>
<feature type="domain" description="Response regulatory" evidence="19">
    <location>
        <begin position="975"/>
        <end position="1092"/>
    </location>
</feature>
<evidence type="ECO:0000256" key="6">
    <source>
        <dbReference type="ARBA" id="ARBA00022553"/>
    </source>
</evidence>
<dbReference type="FunFam" id="1.10.287.130:FF:000001">
    <property type="entry name" value="Two-component sensor histidine kinase"/>
    <property type="match status" value="1"/>
</dbReference>
<dbReference type="PROSITE" id="PS50109">
    <property type="entry name" value="HIS_KIN"/>
    <property type="match status" value="1"/>
</dbReference>
<dbReference type="GO" id="GO:0005524">
    <property type="term" value="F:ATP binding"/>
    <property type="evidence" value="ECO:0007669"/>
    <property type="project" value="UniProtKB-KW"/>
</dbReference>
<evidence type="ECO:0000259" key="21">
    <source>
        <dbReference type="PROSITE" id="PS50113"/>
    </source>
</evidence>
<dbReference type="Gene3D" id="3.40.50.2300">
    <property type="match status" value="2"/>
</dbReference>
<dbReference type="GO" id="GO:0045121">
    <property type="term" value="C:membrane raft"/>
    <property type="evidence" value="ECO:0007669"/>
    <property type="project" value="UniProtKB-SubCell"/>
</dbReference>
<dbReference type="EMBL" id="FTOA01000001">
    <property type="protein sequence ID" value="SIS40543.1"/>
    <property type="molecule type" value="Genomic_DNA"/>
</dbReference>
<evidence type="ECO:0000256" key="9">
    <source>
        <dbReference type="ARBA" id="ARBA00022777"/>
    </source>
</evidence>
<keyword evidence="5" id="KW-1003">Cell membrane</keyword>
<evidence type="ECO:0000256" key="10">
    <source>
        <dbReference type="ARBA" id="ARBA00022840"/>
    </source>
</evidence>
<evidence type="ECO:0000256" key="12">
    <source>
        <dbReference type="ARBA" id="ARBA00023136"/>
    </source>
</evidence>
<dbReference type="SMART" id="SM00388">
    <property type="entry name" value="HisKA"/>
    <property type="match status" value="1"/>
</dbReference>
<comment type="function">
    <text evidence="13">Putative oxygen sensor; modulates the activity of FixJ, a transcriptional activator of nitrogen fixation fixK gene. FixL probably acts as a kinase that phosphorylates FixJ.</text>
</comment>
<dbReference type="SMART" id="SM00387">
    <property type="entry name" value="HATPase_c"/>
    <property type="match status" value="1"/>
</dbReference>
<comment type="subcellular location">
    <subcellularLocation>
        <location evidence="2">Cell membrane</location>
    </subcellularLocation>
    <subcellularLocation>
        <location evidence="3">Membrane raft</location>
        <topology evidence="3">Multi-pass membrane protein</topology>
    </subcellularLocation>
</comment>
<comment type="catalytic activity">
    <reaction evidence="1">
        <text>ATP + protein L-histidine = ADP + protein N-phospho-L-histidine.</text>
        <dbReference type="EC" id="2.7.13.3"/>
    </reaction>
</comment>
<dbReference type="EC" id="2.7.13.3" evidence="4"/>
<protein>
    <recommendedName>
        <fullName evidence="14">Sensor protein FixL</fullName>
        <ecNumber evidence="4">2.7.13.3</ecNumber>
    </recommendedName>
</protein>
<dbReference type="InterPro" id="IPR036890">
    <property type="entry name" value="HATPase_C_sf"/>
</dbReference>
<dbReference type="PROSITE" id="PS50113">
    <property type="entry name" value="PAC"/>
    <property type="match status" value="1"/>
</dbReference>
<organism evidence="22 23">
    <name type="scientific">Insolitispirillum peregrinum</name>
    <dbReference type="NCBI Taxonomy" id="80876"/>
    <lineage>
        <taxon>Bacteria</taxon>
        <taxon>Pseudomonadati</taxon>
        <taxon>Pseudomonadota</taxon>
        <taxon>Alphaproteobacteria</taxon>
        <taxon>Rhodospirillales</taxon>
        <taxon>Novispirillaceae</taxon>
        <taxon>Insolitispirillum</taxon>
    </lineage>
</organism>
<dbReference type="PROSITE" id="PS50112">
    <property type="entry name" value="PAS"/>
    <property type="match status" value="3"/>
</dbReference>
<keyword evidence="10" id="KW-0067">ATP-binding</keyword>
<dbReference type="NCBIfam" id="TIGR00229">
    <property type="entry name" value="sensory_box"/>
    <property type="match status" value="3"/>
</dbReference>
<keyword evidence="11" id="KW-0902">Two-component regulatory system</keyword>
<keyword evidence="12" id="KW-0472">Membrane</keyword>
<sequence length="1222" mass="133268">MSQGNRTFIFALLLALTVLVGWAGWFELQSWRAARDAGAAFLHARSAILAENTARAIEVADTALRSVQASQEGVNGNISAKSENYLRSLKAALPHVESLSLVDVGGTLMTGQSTALGASSLLVADRDYFQYFAQRPPGVPIADHLFIGEPTYGRLLGRWFVGMSRPLIDSRSDFAGVVLATLSVNWFHEQHQRLSQTDAISIALISQGERLIDSVQQEGAQANPPSSGMPASSVPFLNNRMWQTIFQPDSPPELLFEAVSPDGQSLGLVAVHRVADLPLAVAVSRPWDAIMGDFQRGLFRDAGLLGVVLIVLVAMWGPVSRATRDRDRLFDLSPDPVCITDAAGFFLRANPAWHRVLGYSTEELEGISHFDLVHPLDREEARRLNARLITGEAVQDVSLRYRTATGKSVWLSWSAVGEGGRVFAIARDMTRRRDAERALQKSEERFRDVAEALGEFIWEINGDGHLSYLSERARSTLGLTPAELLGKPLSTVLDTSSSDRLTQAILRGTPFVMEVIANRNTQTENLSNAVVRPDLRSNHTAQMIWLRLSGVPVVSPDGTVVGFRGAGVEITEAKMSRQALADSEARYRSIVNTVVDGIITIDERGIMQSVNPAAETIFGYSARELIGRNVSLLMSEPHRSIHDSYLSSYLSTGLRKIIGTGGREVTGQRKDGSAFPLELGVSEVYFGSQRFFIGMCRDVSERKRMERLKDEFVSTVSHELRTPLTSIRGSLGLIAGGAVGELPPKAKRLIEIAHSNCQRLVNLVNDILDIQKIEAGGMAFDMAAINLIAVAERAIEENTSYAQQYSVHVSLETDYSVIIVQGDFNRILQVVTNLLSNALKFSPPNETVIVRVILRDDQVILEVKDHGPGISTEFRPHVFEKFSQADATDTRSKGGTGLGLSISRAIAERHGGDLGFESIPGQGATFIMNLPLASPRQIQQKSLSSTSSEAPDPTQNALRGNDSTISGLQSLVMPRVLVIEDDPDVAHLMQMLLANDGFVTDVASSAAQAWDLLKNSAYAAVTMDVLLPDTDGLSLARELKRHPQYASLPVIVVSAVAQENARRLDGAALGIVDWIGKPIDEKRLREALRQSVAGASAAGRSRLRMLHVEDDPDFRETISLLFQNMADIQGAATLAEARPLLAQGHWDVVLLDLGLPDGDGNSLLTDVAHHPDRPQVVIFSGSEPTLEDARRVDAALQKSKISGEYLLQTIRQLARIRPTPDS</sequence>
<dbReference type="InterPro" id="IPR005467">
    <property type="entry name" value="His_kinase_dom"/>
</dbReference>
<dbReference type="InterPro" id="IPR035965">
    <property type="entry name" value="PAS-like_dom_sf"/>
</dbReference>
<feature type="domain" description="PAS" evidence="20">
    <location>
        <begin position="322"/>
        <end position="392"/>
    </location>
</feature>
<evidence type="ECO:0000256" key="5">
    <source>
        <dbReference type="ARBA" id="ARBA00022475"/>
    </source>
</evidence>
<dbReference type="CDD" id="cd00130">
    <property type="entry name" value="PAS"/>
    <property type="match status" value="3"/>
</dbReference>
<feature type="modified residue" description="4-aspartylphosphate" evidence="15">
    <location>
        <position position="1024"/>
    </location>
</feature>
<dbReference type="OrthoDB" id="8477265at2"/>
<feature type="domain" description="Histidine kinase" evidence="18">
    <location>
        <begin position="715"/>
        <end position="934"/>
    </location>
</feature>
<keyword evidence="23" id="KW-1185">Reference proteome</keyword>
<evidence type="ECO:0000256" key="14">
    <source>
        <dbReference type="ARBA" id="ARBA00070616"/>
    </source>
</evidence>
<evidence type="ECO:0000256" key="3">
    <source>
        <dbReference type="ARBA" id="ARBA00004314"/>
    </source>
</evidence>
<dbReference type="SUPFAM" id="SSF55785">
    <property type="entry name" value="PYP-like sensor domain (PAS domain)"/>
    <property type="match status" value="3"/>
</dbReference>
<keyword evidence="8" id="KW-0547">Nucleotide-binding</keyword>
<evidence type="ECO:0000256" key="7">
    <source>
        <dbReference type="ARBA" id="ARBA00022679"/>
    </source>
</evidence>
<evidence type="ECO:0000256" key="16">
    <source>
        <dbReference type="SAM" id="Coils"/>
    </source>
</evidence>
<dbReference type="InterPro" id="IPR013767">
    <property type="entry name" value="PAS_fold"/>
</dbReference>
<dbReference type="GO" id="GO:0006355">
    <property type="term" value="P:regulation of DNA-templated transcription"/>
    <property type="evidence" value="ECO:0007669"/>
    <property type="project" value="InterPro"/>
</dbReference>
<gene>
    <name evidence="22" type="ORF">SAMN05421779_101611</name>
</gene>
<keyword evidence="6 15" id="KW-0597">Phosphoprotein</keyword>
<dbReference type="Pfam" id="PF00989">
    <property type="entry name" value="PAS"/>
    <property type="match status" value="3"/>
</dbReference>
<keyword evidence="9" id="KW-0418">Kinase</keyword>
<keyword evidence="7" id="KW-0808">Transferase</keyword>
<feature type="modified residue" description="4-aspartylphosphate" evidence="15">
    <location>
        <position position="1152"/>
    </location>
</feature>
<feature type="domain" description="Response regulatory" evidence="19">
    <location>
        <begin position="1104"/>
        <end position="1213"/>
    </location>
</feature>
<reference evidence="22 23" key="1">
    <citation type="submission" date="2017-01" db="EMBL/GenBank/DDBJ databases">
        <authorList>
            <person name="Mah S.A."/>
            <person name="Swanson W.J."/>
            <person name="Moy G.W."/>
            <person name="Vacquier V.D."/>
        </authorList>
    </citation>
    <scope>NUCLEOTIDE SEQUENCE [LARGE SCALE GENOMIC DNA]</scope>
    <source>
        <strain evidence="22 23">DSM 11589</strain>
    </source>
</reference>
<dbReference type="FunFam" id="3.30.565.10:FF:000023">
    <property type="entry name" value="PAS domain-containing sensor histidine kinase"/>
    <property type="match status" value="1"/>
</dbReference>
<keyword evidence="16" id="KW-0175">Coiled coil</keyword>
<dbReference type="InterPro" id="IPR001789">
    <property type="entry name" value="Sig_transdc_resp-reg_receiver"/>
</dbReference>
<dbReference type="InterPro" id="IPR003661">
    <property type="entry name" value="HisK_dim/P_dom"/>
</dbReference>
<dbReference type="PRINTS" id="PR00344">
    <property type="entry name" value="BCTRLSENSOR"/>
</dbReference>
<feature type="domain" description="PAS" evidence="20">
    <location>
        <begin position="442"/>
        <end position="519"/>
    </location>
</feature>
<name>A0A1N7ITX1_9PROT</name>
<dbReference type="GO" id="GO:0005886">
    <property type="term" value="C:plasma membrane"/>
    <property type="evidence" value="ECO:0007669"/>
    <property type="project" value="UniProtKB-SubCell"/>
</dbReference>
<dbReference type="SUPFAM" id="SSF52172">
    <property type="entry name" value="CheY-like"/>
    <property type="match status" value="2"/>
</dbReference>